<evidence type="ECO:0000256" key="1">
    <source>
        <dbReference type="SAM" id="Coils"/>
    </source>
</evidence>
<evidence type="ECO:0000256" key="2">
    <source>
        <dbReference type="SAM" id="Phobius"/>
    </source>
</evidence>
<dbReference type="Proteomes" id="UP000059074">
    <property type="component" value="Unassembled WGS sequence"/>
</dbReference>
<reference evidence="3 4" key="1">
    <citation type="submission" date="2015-10" db="EMBL/GenBank/DDBJ databases">
        <title>Transcriptomic analysis of a linuron degrading triple-species bacterial consortium.</title>
        <authorList>
            <person name="Albers P."/>
        </authorList>
    </citation>
    <scope>NUCLEOTIDE SEQUENCE [LARGE SCALE GENOMIC DNA]</scope>
    <source>
        <strain evidence="3 4">WDL6</strain>
    </source>
</reference>
<protein>
    <submittedName>
        <fullName evidence="3">Uncharacterized protein</fullName>
    </submittedName>
</protein>
<name>A0A125NUI1_HYPSL</name>
<organism evidence="3 4">
    <name type="scientific">Hyphomicrobium sulfonivorans</name>
    <dbReference type="NCBI Taxonomy" id="121290"/>
    <lineage>
        <taxon>Bacteria</taxon>
        <taxon>Pseudomonadati</taxon>
        <taxon>Pseudomonadota</taxon>
        <taxon>Alphaproteobacteria</taxon>
        <taxon>Hyphomicrobiales</taxon>
        <taxon>Hyphomicrobiaceae</taxon>
        <taxon>Hyphomicrobium</taxon>
    </lineage>
</organism>
<feature type="transmembrane region" description="Helical" evidence="2">
    <location>
        <begin position="50"/>
        <end position="70"/>
    </location>
</feature>
<keyword evidence="1" id="KW-0175">Coiled coil</keyword>
<gene>
    <name evidence="3" type="ORF">APY04_2321</name>
</gene>
<dbReference type="EMBL" id="LMTR01000072">
    <property type="protein sequence ID" value="KWT66690.1"/>
    <property type="molecule type" value="Genomic_DNA"/>
</dbReference>
<keyword evidence="2" id="KW-1133">Transmembrane helix</keyword>
<evidence type="ECO:0000313" key="3">
    <source>
        <dbReference type="EMBL" id="KWT66690.1"/>
    </source>
</evidence>
<feature type="transmembrane region" description="Helical" evidence="2">
    <location>
        <begin position="18"/>
        <end position="38"/>
    </location>
</feature>
<dbReference type="PATRIC" id="fig|121290.4.peg.989"/>
<feature type="transmembrane region" description="Helical" evidence="2">
    <location>
        <begin position="82"/>
        <end position="99"/>
    </location>
</feature>
<proteinExistence type="predicted"/>
<sequence length="362" mass="37506">MSGCDQPSAPARNTLARWAFLAAGAMLAGVSVALAALSGWSRGATPLESAIWSAAGVALALVGLFGLSLAMASHGQHRRAAAAAWLLGLAFTVVAALGSQHGGRELAGRSETATVGHHARHEADHDRAAAELAALPATRPVAVIEQQLAMLLQDKRLKDCNERLASWRLRKVCEEQVAPLRNELANAEAREKALEALAEAGAALGAVIVAKPANSDASAVQRYLAAVGVHVGVERLADALNLLTVFAVEFCGAVALALGRRPVTGVTDAIAGGVHHGPPGPESTLVQSSPALIAAESTAVERGAVSRRTQIIERLKSGALEGRQVDLAKALGVPKTTLRRIVESDSRLRMVVGSQGSRLELV</sequence>
<keyword evidence="2" id="KW-0472">Membrane</keyword>
<keyword evidence="2" id="KW-0812">Transmembrane</keyword>
<keyword evidence="4" id="KW-1185">Reference proteome</keyword>
<feature type="coiled-coil region" evidence="1">
    <location>
        <begin position="170"/>
        <end position="197"/>
    </location>
</feature>
<accession>A0A125NUI1</accession>
<dbReference type="AlphaFoldDB" id="A0A125NUI1"/>
<comment type="caution">
    <text evidence="3">The sequence shown here is derived from an EMBL/GenBank/DDBJ whole genome shotgun (WGS) entry which is preliminary data.</text>
</comment>
<evidence type="ECO:0000313" key="4">
    <source>
        <dbReference type="Proteomes" id="UP000059074"/>
    </source>
</evidence>